<feature type="domain" description="CWH43-like N-terminal" evidence="7">
    <location>
        <begin position="11"/>
        <end position="230"/>
    </location>
</feature>
<comment type="similarity">
    <text evidence="2">Belongs to the DRAM/TMEM150 family.</text>
</comment>
<gene>
    <name evidence="8" type="ORF">NQ317_011777</name>
</gene>
<keyword evidence="5 6" id="KW-0472">Membrane</keyword>
<dbReference type="EMBL" id="JAPWTJ010000526">
    <property type="protein sequence ID" value="KAJ8977605.1"/>
    <property type="molecule type" value="Genomic_DNA"/>
</dbReference>
<keyword evidence="3 6" id="KW-0812">Transmembrane</keyword>
<comment type="caution">
    <text evidence="8">The sequence shown here is derived from an EMBL/GenBank/DDBJ whole genome shotgun (WGS) entry which is preliminary data.</text>
</comment>
<evidence type="ECO:0000259" key="7">
    <source>
        <dbReference type="Pfam" id="PF10277"/>
    </source>
</evidence>
<dbReference type="Proteomes" id="UP001162164">
    <property type="component" value="Unassembled WGS sequence"/>
</dbReference>
<protein>
    <recommendedName>
        <fullName evidence="7">CWH43-like N-terminal domain-containing protein</fullName>
    </recommendedName>
</protein>
<evidence type="ECO:0000256" key="6">
    <source>
        <dbReference type="SAM" id="Phobius"/>
    </source>
</evidence>
<feature type="transmembrane region" description="Helical" evidence="6">
    <location>
        <begin position="119"/>
        <end position="143"/>
    </location>
</feature>
<reference evidence="8" key="1">
    <citation type="journal article" date="2023" name="Insect Mol. Biol.">
        <title>Genome sequencing provides insights into the evolution of gene families encoding plant cell wall-degrading enzymes in longhorned beetles.</title>
        <authorList>
            <person name="Shin N.R."/>
            <person name="Okamura Y."/>
            <person name="Kirsch R."/>
            <person name="Pauchet Y."/>
        </authorList>
    </citation>
    <scope>NUCLEOTIDE SEQUENCE</scope>
    <source>
        <strain evidence="8">MMC_N1</strain>
    </source>
</reference>
<dbReference type="InterPro" id="IPR050911">
    <property type="entry name" value="DRAM/TMEM150_Autophagy_Mod"/>
</dbReference>
<name>A0ABQ9JHJ2_9CUCU</name>
<feature type="transmembrane region" description="Helical" evidence="6">
    <location>
        <begin position="95"/>
        <end position="113"/>
    </location>
</feature>
<evidence type="ECO:0000313" key="9">
    <source>
        <dbReference type="Proteomes" id="UP001162164"/>
    </source>
</evidence>
<evidence type="ECO:0000313" key="8">
    <source>
        <dbReference type="EMBL" id="KAJ8977605.1"/>
    </source>
</evidence>
<feature type="transmembrane region" description="Helical" evidence="6">
    <location>
        <begin position="55"/>
        <end position="75"/>
    </location>
</feature>
<dbReference type="Pfam" id="PF10277">
    <property type="entry name" value="Frag1"/>
    <property type="match status" value="1"/>
</dbReference>
<feature type="transmembrane region" description="Helical" evidence="6">
    <location>
        <begin position="12"/>
        <end position="35"/>
    </location>
</feature>
<evidence type="ECO:0000256" key="4">
    <source>
        <dbReference type="ARBA" id="ARBA00022989"/>
    </source>
</evidence>
<proteinExistence type="inferred from homology"/>
<dbReference type="PANTHER" id="PTHR21324:SF2">
    <property type="entry name" value="EG:22E5.9 PROTEIN"/>
    <property type="match status" value="1"/>
</dbReference>
<sequence length="242" mass="28025">MRFNCFKFQLHYFPIITALWFTLTYLVVYIVAVLLKHVDPLFPYISVAGTHPPESCIFGFMLNIATVLMFIVIYVRYQQLKFCPEIEAPKYLNNLSFTLGILACLGVTLVANFQESNVISVHALGALFAFGCSTMYCCIQAWLTWRSNASLTLKLFRLLLCFVLISTFLNDFIFAPLARKEYNGTSGTDMTNWKWQDGGYIFYLTATFSEWILAMTLNLYIFSMEREFKMIRFEDIVFTKNV</sequence>
<evidence type="ECO:0000256" key="5">
    <source>
        <dbReference type="ARBA" id="ARBA00023136"/>
    </source>
</evidence>
<evidence type="ECO:0000256" key="1">
    <source>
        <dbReference type="ARBA" id="ARBA00004127"/>
    </source>
</evidence>
<dbReference type="PANTHER" id="PTHR21324">
    <property type="entry name" value="FASTING-INDUCIBLE INTEGRAL MEMBRANE PROTEIN TM6P1-RELATED"/>
    <property type="match status" value="1"/>
</dbReference>
<keyword evidence="9" id="KW-1185">Reference proteome</keyword>
<evidence type="ECO:0000256" key="2">
    <source>
        <dbReference type="ARBA" id="ARBA00006565"/>
    </source>
</evidence>
<keyword evidence="4 6" id="KW-1133">Transmembrane helix</keyword>
<evidence type="ECO:0000256" key="3">
    <source>
        <dbReference type="ARBA" id="ARBA00022692"/>
    </source>
</evidence>
<organism evidence="8 9">
    <name type="scientific">Molorchus minor</name>
    <dbReference type="NCBI Taxonomy" id="1323400"/>
    <lineage>
        <taxon>Eukaryota</taxon>
        <taxon>Metazoa</taxon>
        <taxon>Ecdysozoa</taxon>
        <taxon>Arthropoda</taxon>
        <taxon>Hexapoda</taxon>
        <taxon>Insecta</taxon>
        <taxon>Pterygota</taxon>
        <taxon>Neoptera</taxon>
        <taxon>Endopterygota</taxon>
        <taxon>Coleoptera</taxon>
        <taxon>Polyphaga</taxon>
        <taxon>Cucujiformia</taxon>
        <taxon>Chrysomeloidea</taxon>
        <taxon>Cerambycidae</taxon>
        <taxon>Lamiinae</taxon>
        <taxon>Monochamini</taxon>
        <taxon>Molorchus</taxon>
    </lineage>
</organism>
<comment type="subcellular location">
    <subcellularLocation>
        <location evidence="1">Endomembrane system</location>
        <topology evidence="1">Multi-pass membrane protein</topology>
    </subcellularLocation>
</comment>
<feature type="transmembrane region" description="Helical" evidence="6">
    <location>
        <begin position="198"/>
        <end position="222"/>
    </location>
</feature>
<feature type="transmembrane region" description="Helical" evidence="6">
    <location>
        <begin position="155"/>
        <end position="178"/>
    </location>
</feature>
<dbReference type="InterPro" id="IPR019402">
    <property type="entry name" value="CWH43_N"/>
</dbReference>
<accession>A0ABQ9JHJ2</accession>